<evidence type="ECO:0000313" key="5">
    <source>
        <dbReference type="EMBL" id="MDQ0531808.1"/>
    </source>
</evidence>
<evidence type="ECO:0000256" key="2">
    <source>
        <dbReference type="ARBA" id="ARBA00022679"/>
    </source>
</evidence>
<comment type="catalytic activity">
    <reaction evidence="4">
        <text>a 2'-deoxycytidine in DNA + S-adenosyl-L-methionine = a 5-methyl-2'-deoxycytidine in DNA + S-adenosyl-L-homocysteine + H(+)</text>
        <dbReference type="Rhea" id="RHEA:13681"/>
        <dbReference type="Rhea" id="RHEA-COMP:11369"/>
        <dbReference type="Rhea" id="RHEA-COMP:11370"/>
        <dbReference type="ChEBI" id="CHEBI:15378"/>
        <dbReference type="ChEBI" id="CHEBI:57856"/>
        <dbReference type="ChEBI" id="CHEBI:59789"/>
        <dbReference type="ChEBI" id="CHEBI:85452"/>
        <dbReference type="ChEBI" id="CHEBI:85454"/>
        <dbReference type="EC" id="2.1.1.37"/>
    </reaction>
</comment>
<evidence type="ECO:0000256" key="4">
    <source>
        <dbReference type="ARBA" id="ARBA00047422"/>
    </source>
</evidence>
<dbReference type="GO" id="GO:0032259">
    <property type="term" value="P:methylation"/>
    <property type="evidence" value="ECO:0007669"/>
    <property type="project" value="UniProtKB-KW"/>
</dbReference>
<dbReference type="InterPro" id="IPR001525">
    <property type="entry name" value="C5_MeTfrase"/>
</dbReference>
<keyword evidence="2 5" id="KW-0808">Transferase</keyword>
<evidence type="ECO:0000313" key="6">
    <source>
        <dbReference type="Proteomes" id="UP001244552"/>
    </source>
</evidence>
<dbReference type="Proteomes" id="UP001244552">
    <property type="component" value="Unassembled WGS sequence"/>
</dbReference>
<protein>
    <submittedName>
        <fullName evidence="5">DNA (Cytosine-5)-methyltransferase 1</fullName>
        <ecNumber evidence="5">2.1.1.37</ecNumber>
    </submittedName>
</protein>
<proteinExistence type="predicted"/>
<reference evidence="5 6" key="1">
    <citation type="submission" date="2023-07" db="EMBL/GenBank/DDBJ databases">
        <title>Genomic Encyclopedia of Type Strains, Phase IV (KMG-IV): sequencing the most valuable type-strain genomes for metagenomic binning, comparative biology and taxonomic classification.</title>
        <authorList>
            <person name="Goeker M."/>
        </authorList>
    </citation>
    <scope>NUCLEOTIDE SEQUENCE [LARGE SCALE GENOMIC DNA]</scope>
    <source>
        <strain evidence="5 6">DSM 19922</strain>
    </source>
</reference>
<keyword evidence="6" id="KW-1185">Reference proteome</keyword>
<keyword evidence="3" id="KW-0680">Restriction system</keyword>
<dbReference type="SUPFAM" id="SSF53335">
    <property type="entry name" value="S-adenosyl-L-methionine-dependent methyltransferases"/>
    <property type="match status" value="1"/>
</dbReference>
<dbReference type="Gene3D" id="3.40.50.150">
    <property type="entry name" value="Vaccinia Virus protein VP39"/>
    <property type="match status" value="1"/>
</dbReference>
<accession>A0ABU0MED8</accession>
<sequence length="369" mass="39703">MGKARAYYNERDAYAAAWLRNLIAVGLIAPGDVDERDIRDVRPADLAGYTQCHFFAGIGVWSRALRLAGWPDDRPIWTGSCPCQPFSQAGTGDGFADERHLWPFWHHLIRVCGPDDVLGEQLASDDGLVWLDLVHDDLEGEAYTVGAVDLCAAGVGAPNIRQRLFFMAHTSRIGRRAGWAADSGDVRNIASPGSQLGAGKLANANKGRCSRRAGQVPSRHGRSELATEDHCFAGRLADTNGKRCAAPSSARVHDQEHHAEPCSILGDACGEGLAVGSIAENYGGAVRLQRRVAPAAGPVNGFWGNAQWVWCEDQRWRPVEPGTFPLAHGAAARVGRLRAYGNAINAEAGAEFVRAVRWVMTELQGGGHG</sequence>
<evidence type="ECO:0000256" key="3">
    <source>
        <dbReference type="ARBA" id="ARBA00022747"/>
    </source>
</evidence>
<name>A0ABU0MED8_9PROT</name>
<dbReference type="RefSeq" id="WP_209978725.1">
    <property type="nucleotide sequence ID" value="NZ_JAGINO010000002.1"/>
</dbReference>
<evidence type="ECO:0000256" key="1">
    <source>
        <dbReference type="ARBA" id="ARBA00022603"/>
    </source>
</evidence>
<dbReference type="EMBL" id="JAUSVU010000002">
    <property type="protein sequence ID" value="MDQ0531808.1"/>
    <property type="molecule type" value="Genomic_DNA"/>
</dbReference>
<comment type="caution">
    <text evidence="5">The sequence shown here is derived from an EMBL/GenBank/DDBJ whole genome shotgun (WGS) entry which is preliminary data.</text>
</comment>
<dbReference type="GO" id="GO:0003886">
    <property type="term" value="F:DNA (cytosine-5-)-methyltransferase activity"/>
    <property type="evidence" value="ECO:0007669"/>
    <property type="project" value="UniProtKB-EC"/>
</dbReference>
<gene>
    <name evidence="5" type="ORF">QO018_000644</name>
</gene>
<keyword evidence="1 5" id="KW-0489">Methyltransferase</keyword>
<organism evidence="5 6">
    <name type="scientific">Azospirillum picis</name>
    <dbReference type="NCBI Taxonomy" id="488438"/>
    <lineage>
        <taxon>Bacteria</taxon>
        <taxon>Pseudomonadati</taxon>
        <taxon>Pseudomonadota</taxon>
        <taxon>Alphaproteobacteria</taxon>
        <taxon>Rhodospirillales</taxon>
        <taxon>Azospirillaceae</taxon>
        <taxon>Azospirillum</taxon>
    </lineage>
</organism>
<dbReference type="EC" id="2.1.1.37" evidence="5"/>
<dbReference type="InterPro" id="IPR029063">
    <property type="entry name" value="SAM-dependent_MTases_sf"/>
</dbReference>
<dbReference type="Pfam" id="PF00145">
    <property type="entry name" value="DNA_methylase"/>
    <property type="match status" value="1"/>
</dbReference>